<evidence type="ECO:0000256" key="5">
    <source>
        <dbReference type="ARBA" id="ARBA00023242"/>
    </source>
</evidence>
<dbReference type="PANTHER" id="PTHR12802">
    <property type="entry name" value="SWI/SNF COMPLEX-RELATED"/>
    <property type="match status" value="1"/>
</dbReference>
<dbReference type="EMBL" id="JAGGNH010000007">
    <property type="protein sequence ID" value="KAJ0968590.1"/>
    <property type="molecule type" value="Genomic_DNA"/>
</dbReference>
<evidence type="ECO:0000256" key="3">
    <source>
        <dbReference type="ARBA" id="ARBA00023125"/>
    </source>
</evidence>
<dbReference type="SUPFAM" id="SSF46689">
    <property type="entry name" value="Homeodomain-like"/>
    <property type="match status" value="1"/>
</dbReference>
<feature type="compositionally biased region" description="Low complexity" evidence="6">
    <location>
        <begin position="104"/>
        <end position="117"/>
    </location>
</feature>
<dbReference type="Pfam" id="PF00249">
    <property type="entry name" value="Myb_DNA-binding"/>
    <property type="match status" value="1"/>
</dbReference>
<reference evidence="10" key="1">
    <citation type="submission" date="2021-03" db="EMBL/GenBank/DDBJ databases">
        <authorList>
            <person name="Li Z."/>
            <person name="Yang C."/>
        </authorList>
    </citation>
    <scope>NUCLEOTIDE SEQUENCE</scope>
    <source>
        <strain evidence="10">Dzin_1.0</strain>
        <tissue evidence="10">Leaf</tissue>
    </source>
</reference>
<protein>
    <recommendedName>
        <fullName evidence="12">LHY</fullName>
    </recommendedName>
</protein>
<dbReference type="InterPro" id="IPR017884">
    <property type="entry name" value="SANT_dom"/>
</dbReference>
<keyword evidence="2" id="KW-0805">Transcription regulation</keyword>
<name>A0A9D5C9Y1_9LILI</name>
<accession>A0A9D5C9Y1</accession>
<organism evidence="10 11">
    <name type="scientific">Dioscorea zingiberensis</name>
    <dbReference type="NCBI Taxonomy" id="325984"/>
    <lineage>
        <taxon>Eukaryota</taxon>
        <taxon>Viridiplantae</taxon>
        <taxon>Streptophyta</taxon>
        <taxon>Embryophyta</taxon>
        <taxon>Tracheophyta</taxon>
        <taxon>Spermatophyta</taxon>
        <taxon>Magnoliopsida</taxon>
        <taxon>Liliopsida</taxon>
        <taxon>Dioscoreales</taxon>
        <taxon>Dioscoreaceae</taxon>
        <taxon>Dioscorea</taxon>
    </lineage>
</organism>
<feature type="domain" description="Myb-like" evidence="7">
    <location>
        <begin position="19"/>
        <end position="69"/>
    </location>
</feature>
<keyword evidence="5" id="KW-0539">Nucleus</keyword>
<dbReference type="InterPro" id="IPR017930">
    <property type="entry name" value="Myb_dom"/>
</dbReference>
<proteinExistence type="predicted"/>
<evidence type="ECO:0000259" key="8">
    <source>
        <dbReference type="PROSITE" id="PS51293"/>
    </source>
</evidence>
<dbReference type="SMART" id="SM00717">
    <property type="entry name" value="SANT"/>
    <property type="match status" value="1"/>
</dbReference>
<evidence type="ECO:0000259" key="7">
    <source>
        <dbReference type="PROSITE" id="PS50090"/>
    </source>
</evidence>
<dbReference type="PROSITE" id="PS50090">
    <property type="entry name" value="MYB_LIKE"/>
    <property type="match status" value="1"/>
</dbReference>
<evidence type="ECO:0000256" key="6">
    <source>
        <dbReference type="SAM" id="MobiDB-lite"/>
    </source>
</evidence>
<dbReference type="PANTHER" id="PTHR12802:SF177">
    <property type="entry name" value="PROTEIN CCA1"/>
    <property type="match status" value="1"/>
</dbReference>
<feature type="domain" description="HTH myb-type" evidence="9">
    <location>
        <begin position="19"/>
        <end position="73"/>
    </location>
</feature>
<keyword evidence="4" id="KW-0804">Transcription</keyword>
<evidence type="ECO:0008006" key="12">
    <source>
        <dbReference type="Google" id="ProtNLM"/>
    </source>
</evidence>
<dbReference type="Gene3D" id="1.10.10.60">
    <property type="entry name" value="Homeodomain-like"/>
    <property type="match status" value="1"/>
</dbReference>
<feature type="region of interest" description="Disordered" evidence="6">
    <location>
        <begin position="492"/>
        <end position="612"/>
    </location>
</feature>
<evidence type="ECO:0000256" key="1">
    <source>
        <dbReference type="ARBA" id="ARBA00004123"/>
    </source>
</evidence>
<dbReference type="InterPro" id="IPR001005">
    <property type="entry name" value="SANT/Myb"/>
</dbReference>
<dbReference type="InterPro" id="IPR009057">
    <property type="entry name" value="Homeodomain-like_sf"/>
</dbReference>
<dbReference type="NCBIfam" id="TIGR01557">
    <property type="entry name" value="myb_SHAQKYF"/>
    <property type="match status" value="1"/>
</dbReference>
<keyword evidence="11" id="KW-1185">Reference proteome</keyword>
<dbReference type="GO" id="GO:0010468">
    <property type="term" value="P:regulation of gene expression"/>
    <property type="evidence" value="ECO:0007669"/>
    <property type="project" value="UniProtKB-ARBA"/>
</dbReference>
<comment type="caution">
    <text evidence="10">The sequence shown here is derived from an EMBL/GenBank/DDBJ whole genome shotgun (WGS) entry which is preliminary data.</text>
</comment>
<comment type="subcellular location">
    <subcellularLocation>
        <location evidence="1">Nucleus</location>
    </subcellularLocation>
</comment>
<feature type="compositionally biased region" description="Polar residues" evidence="6">
    <location>
        <begin position="156"/>
        <end position="166"/>
    </location>
</feature>
<feature type="compositionally biased region" description="Polar residues" evidence="6">
    <location>
        <begin position="527"/>
        <end position="536"/>
    </location>
</feature>
<dbReference type="CDD" id="cd00167">
    <property type="entry name" value="SANT"/>
    <property type="match status" value="1"/>
</dbReference>
<dbReference type="OrthoDB" id="118550at2759"/>
<dbReference type="GO" id="GO:0003677">
    <property type="term" value="F:DNA binding"/>
    <property type="evidence" value="ECO:0007669"/>
    <property type="project" value="UniProtKB-KW"/>
</dbReference>
<feature type="compositionally biased region" description="Polar residues" evidence="6">
    <location>
        <begin position="566"/>
        <end position="576"/>
    </location>
</feature>
<dbReference type="GO" id="GO:0005634">
    <property type="term" value="C:nucleus"/>
    <property type="evidence" value="ECO:0007669"/>
    <property type="project" value="UniProtKB-SubCell"/>
</dbReference>
<dbReference type="Proteomes" id="UP001085076">
    <property type="component" value="Miscellaneous, Linkage group lg07"/>
</dbReference>
<evidence type="ECO:0000256" key="2">
    <source>
        <dbReference type="ARBA" id="ARBA00023015"/>
    </source>
</evidence>
<sequence length="747" mass="81500">MDACSSGEDLIVKIRKPYTITKQRERWTEEEHNRFLEALKLYGRAWQRIEEHIGTKTAVQIRSHAQKFFSKLEKEATLKGIPLAQAHDIDIPPPRPKRKPSNPYPRKVGSVSLSSSGEVKDGRKSQGAGSQTLAMEEVAPGERPATETRQRKNGTSEDGSFSNVYNLFQDTPSVPISHVKENCANPDSFRVFVPLVQETGDKTLVAESSVTVKGNEETKSNGAVKYHKNMEGMEGVYKNLRAEPIPKEIADVTEKPEMLVSSVKDNPEGFNSYLTSADVQVKENSSAKCRGTAEPQRKIHSTVDNLGVPSSVNPFTTPIISVIPEIFANSATIPQPIPSFPPFTQFCSIPGAAYRSFMNVSSTFSHLILSTLLQNPAVHAAACLAASFWPSSGIDASAVAAAAANSTTSEVLGGEVPGRPMNAIPSMTTITAATVSAATAWWAMHGLLPLFPPHSHSGLTFTPAATTTTAKMDMAHASDTIRERGDEFRIPAQDQKGEQPHPLGTEYASPKSLISSSASDSDESQQGERSQCSTDMKASKANDKFKLQTELQDCSNTGKKKADRSSCGSNTPSSSEIDIVNATEKANAEESKETSQHCAGFPLSSETNHRRFRGSGMMNEAWKEVSEEGRIAFQALFKREILPQSFSLWHPDEKGATALPVDLNRNVFSSTYPDHTEKSQTDATLMISNENSGKSCIISEPDQFKLKAHRTGFKPYKRCSVESKENRVASGEDQVNKRIRLEAEASN</sequence>
<dbReference type="PROSITE" id="PS51293">
    <property type="entry name" value="SANT"/>
    <property type="match status" value="1"/>
</dbReference>
<dbReference type="InterPro" id="IPR006447">
    <property type="entry name" value="Myb_dom_plants"/>
</dbReference>
<dbReference type="PROSITE" id="PS51294">
    <property type="entry name" value="HTH_MYB"/>
    <property type="match status" value="1"/>
</dbReference>
<evidence type="ECO:0000256" key="4">
    <source>
        <dbReference type="ARBA" id="ARBA00023163"/>
    </source>
</evidence>
<feature type="region of interest" description="Disordered" evidence="6">
    <location>
        <begin position="83"/>
        <end position="166"/>
    </location>
</feature>
<feature type="compositionally biased region" description="Low complexity" evidence="6">
    <location>
        <begin position="509"/>
        <end position="519"/>
    </location>
</feature>
<feature type="compositionally biased region" description="Basic and acidic residues" evidence="6">
    <location>
        <begin position="586"/>
        <end position="595"/>
    </location>
</feature>
<dbReference type="FunFam" id="1.10.10.60:FF:000023">
    <property type="entry name" value="protein REVEILLE 6 isoform X1"/>
    <property type="match status" value="1"/>
</dbReference>
<feature type="domain" description="SANT" evidence="8">
    <location>
        <begin position="22"/>
        <end position="73"/>
    </location>
</feature>
<keyword evidence="3" id="KW-0238">DNA-binding</keyword>
<feature type="compositionally biased region" description="Basic and acidic residues" evidence="6">
    <location>
        <begin position="537"/>
        <end position="547"/>
    </location>
</feature>
<evidence type="ECO:0000259" key="9">
    <source>
        <dbReference type="PROSITE" id="PS51294"/>
    </source>
</evidence>
<reference evidence="10" key="2">
    <citation type="journal article" date="2022" name="Hortic Res">
        <title>The genome of Dioscorea zingiberensis sheds light on the biosynthesis, origin and evolution of the medicinally important diosgenin saponins.</title>
        <authorList>
            <person name="Li Y."/>
            <person name="Tan C."/>
            <person name="Li Z."/>
            <person name="Guo J."/>
            <person name="Li S."/>
            <person name="Chen X."/>
            <person name="Wang C."/>
            <person name="Dai X."/>
            <person name="Yang H."/>
            <person name="Song W."/>
            <person name="Hou L."/>
            <person name="Xu J."/>
            <person name="Tong Z."/>
            <person name="Xu A."/>
            <person name="Yuan X."/>
            <person name="Wang W."/>
            <person name="Yang Q."/>
            <person name="Chen L."/>
            <person name="Sun Z."/>
            <person name="Wang K."/>
            <person name="Pan B."/>
            <person name="Chen J."/>
            <person name="Bao Y."/>
            <person name="Liu F."/>
            <person name="Qi X."/>
            <person name="Gang D.R."/>
            <person name="Wen J."/>
            <person name="Li J."/>
        </authorList>
    </citation>
    <scope>NUCLEOTIDE SEQUENCE</scope>
    <source>
        <strain evidence="10">Dzin_1.0</strain>
    </source>
</reference>
<gene>
    <name evidence="10" type="ORF">J5N97_025507</name>
</gene>
<dbReference type="AlphaFoldDB" id="A0A9D5C9Y1"/>
<evidence type="ECO:0000313" key="11">
    <source>
        <dbReference type="Proteomes" id="UP001085076"/>
    </source>
</evidence>
<evidence type="ECO:0000313" key="10">
    <source>
        <dbReference type="EMBL" id="KAJ0968590.1"/>
    </source>
</evidence>